<accession>A0ABC8UA62</accession>
<evidence type="ECO:0000256" key="1">
    <source>
        <dbReference type="SAM" id="Phobius"/>
    </source>
</evidence>
<comment type="caution">
    <text evidence="2">The sequence shown here is derived from an EMBL/GenBank/DDBJ whole genome shotgun (WGS) entry which is preliminary data.</text>
</comment>
<keyword evidence="3" id="KW-1185">Reference proteome</keyword>
<protein>
    <submittedName>
        <fullName evidence="2">Uncharacterized protein</fullName>
    </submittedName>
</protein>
<proteinExistence type="predicted"/>
<name>A0ABC8UA62_9AQUA</name>
<feature type="transmembrane region" description="Helical" evidence="1">
    <location>
        <begin position="39"/>
        <end position="58"/>
    </location>
</feature>
<keyword evidence="1" id="KW-0472">Membrane</keyword>
<keyword evidence="1" id="KW-1133">Transmembrane helix</keyword>
<evidence type="ECO:0000313" key="3">
    <source>
        <dbReference type="Proteomes" id="UP001642360"/>
    </source>
</evidence>
<organism evidence="2 3">
    <name type="scientific">Ilex paraguariensis</name>
    <name type="common">yerba mate</name>
    <dbReference type="NCBI Taxonomy" id="185542"/>
    <lineage>
        <taxon>Eukaryota</taxon>
        <taxon>Viridiplantae</taxon>
        <taxon>Streptophyta</taxon>
        <taxon>Embryophyta</taxon>
        <taxon>Tracheophyta</taxon>
        <taxon>Spermatophyta</taxon>
        <taxon>Magnoliopsida</taxon>
        <taxon>eudicotyledons</taxon>
        <taxon>Gunneridae</taxon>
        <taxon>Pentapetalae</taxon>
        <taxon>asterids</taxon>
        <taxon>campanulids</taxon>
        <taxon>Aquifoliales</taxon>
        <taxon>Aquifoliaceae</taxon>
        <taxon>Ilex</taxon>
    </lineage>
</organism>
<dbReference type="AlphaFoldDB" id="A0ABC8UA62"/>
<reference evidence="2 3" key="1">
    <citation type="submission" date="2024-02" db="EMBL/GenBank/DDBJ databases">
        <authorList>
            <person name="Vignale AGUSTIN F."/>
            <person name="Sosa J E."/>
            <person name="Modenutti C."/>
        </authorList>
    </citation>
    <scope>NUCLEOTIDE SEQUENCE [LARGE SCALE GENOMIC DNA]</scope>
</reference>
<dbReference type="Proteomes" id="UP001642360">
    <property type="component" value="Unassembled WGS sequence"/>
</dbReference>
<evidence type="ECO:0000313" key="2">
    <source>
        <dbReference type="EMBL" id="CAK9178265.1"/>
    </source>
</evidence>
<keyword evidence="1" id="KW-0812">Transmembrane</keyword>
<sequence length="118" mass="13686">MSPIGHRRWCAVAIDAAPLANFYVLSFCLTSSFQVLHLILGNFFFLFIACLRSGFALMPNSPKYHKLVHLSLSLTRIKESRRDKILSGRFKLLSFLFNFLWWETKCNKINLMRIVGCK</sequence>
<gene>
    <name evidence="2" type="ORF">ILEXP_LOCUS48198</name>
</gene>
<dbReference type="EMBL" id="CAUOFW020007279">
    <property type="protein sequence ID" value="CAK9178265.1"/>
    <property type="molecule type" value="Genomic_DNA"/>
</dbReference>